<keyword evidence="2 5" id="KW-0812">Transmembrane</keyword>
<dbReference type="KEGG" id="nmy:CJ229_002305"/>
<reference evidence="8" key="1">
    <citation type="submission" date="2017-09" db="EMBL/GenBank/DDBJ databases">
        <title>Bacterial strain isolated from the female urinary microbiota.</title>
        <authorList>
            <person name="Thomas-White K."/>
            <person name="Kumar N."/>
            <person name="Forster S."/>
            <person name="Putonti C."/>
            <person name="Lawley T."/>
            <person name="Wolfe A.J."/>
        </authorList>
    </citation>
    <scope>NUCLEOTIDE SEQUENCE [LARGE SCALE GENOMIC DNA]</scope>
    <source>
        <strain evidence="8">UMB0959</strain>
    </source>
</reference>
<evidence type="ECO:0000256" key="1">
    <source>
        <dbReference type="ARBA" id="ARBA00004141"/>
    </source>
</evidence>
<keyword evidence="8" id="KW-1185">Reference proteome</keyword>
<dbReference type="InterPro" id="IPR013525">
    <property type="entry name" value="ABC2_TM"/>
</dbReference>
<proteinExistence type="predicted"/>
<accession>A0AAF0YJD5</accession>
<dbReference type="Pfam" id="PF12698">
    <property type="entry name" value="ABC2_membrane_3"/>
    <property type="match status" value="1"/>
</dbReference>
<dbReference type="GO" id="GO:0140359">
    <property type="term" value="F:ABC-type transporter activity"/>
    <property type="evidence" value="ECO:0007669"/>
    <property type="project" value="InterPro"/>
</dbReference>
<dbReference type="EMBL" id="CP136964">
    <property type="protein sequence ID" value="WOS96596.1"/>
    <property type="molecule type" value="Genomic_DNA"/>
</dbReference>
<comment type="subcellular location">
    <subcellularLocation>
        <location evidence="1">Membrane</location>
        <topology evidence="1">Multi-pass membrane protein</topology>
    </subcellularLocation>
</comment>
<name>A0AAF0YJD5_9STAP</name>
<feature type="domain" description="ABC-2 type transporter transmembrane" evidence="6">
    <location>
        <begin position="19"/>
        <end position="377"/>
    </location>
</feature>
<feature type="transmembrane region" description="Helical" evidence="5">
    <location>
        <begin position="21"/>
        <end position="38"/>
    </location>
</feature>
<evidence type="ECO:0000313" key="8">
    <source>
        <dbReference type="Proteomes" id="UP000243626"/>
    </source>
</evidence>
<feature type="transmembrane region" description="Helical" evidence="5">
    <location>
        <begin position="174"/>
        <end position="199"/>
    </location>
</feature>
<evidence type="ECO:0000256" key="5">
    <source>
        <dbReference type="SAM" id="Phobius"/>
    </source>
</evidence>
<gene>
    <name evidence="7" type="ORF">CJ229_002305</name>
</gene>
<dbReference type="Proteomes" id="UP000243626">
    <property type="component" value="Chromosome"/>
</dbReference>
<keyword evidence="3 5" id="KW-1133">Transmembrane helix</keyword>
<feature type="transmembrane region" description="Helical" evidence="5">
    <location>
        <begin position="358"/>
        <end position="381"/>
    </location>
</feature>
<evidence type="ECO:0000256" key="2">
    <source>
        <dbReference type="ARBA" id="ARBA00022692"/>
    </source>
</evidence>
<dbReference type="GO" id="GO:0016020">
    <property type="term" value="C:membrane"/>
    <property type="evidence" value="ECO:0007669"/>
    <property type="project" value="UniProtKB-SubCell"/>
</dbReference>
<feature type="transmembrane region" description="Helical" evidence="5">
    <location>
        <begin position="304"/>
        <end position="324"/>
    </location>
</feature>
<sequence>MNKFLATLLSTYIQKIKAKSFIITTLLLVLFVFAGMNFDKILNLFDSEDEKTVITIEATEEDKKVVTDVITSFDDTILIEPDAKNVLQIDSEELPIKATLTSDGELSNDNRQAIEFALDELNKIYVTNAIDISEEDLALLDSRVDLTVKSSDSDGEGEVEEGGFFESENLLNLVIIYAVIMLMFFIIIGYASQIATEIAQEKSSRVIEMIVSSISPTQHVLAKVSAIILVSFTQILIVIGLGLIAFKTSSLQETLSEFELVSNEHTVPIIVYSVVFLVLGLLLYLIFAALLGSFISRMEDLQQGLMPLTFISIGGFYIGLFNIMNSDGTLLKISSYVPFFTPYTMPVRLLNLDTPMSVIYIGIAILAISIILLLFLTTTVYKRNVLMNDSNMLKSIKKLKNM</sequence>
<feature type="transmembrane region" description="Helical" evidence="5">
    <location>
        <begin position="220"/>
        <end position="246"/>
    </location>
</feature>
<evidence type="ECO:0000256" key="4">
    <source>
        <dbReference type="ARBA" id="ARBA00023136"/>
    </source>
</evidence>
<evidence type="ECO:0000313" key="7">
    <source>
        <dbReference type="EMBL" id="WOS96596.1"/>
    </source>
</evidence>
<protein>
    <submittedName>
        <fullName evidence="7">ABC transporter permease</fullName>
    </submittedName>
</protein>
<organism evidence="7 8">
    <name type="scientific">Nosocomiicoccus massiliensis</name>
    <dbReference type="NCBI Taxonomy" id="1232430"/>
    <lineage>
        <taxon>Bacteria</taxon>
        <taxon>Bacillati</taxon>
        <taxon>Bacillota</taxon>
        <taxon>Bacilli</taxon>
        <taxon>Bacillales</taxon>
        <taxon>Staphylococcaceae</taxon>
        <taxon>Nosocomiicoccus</taxon>
    </lineage>
</organism>
<keyword evidence="4 5" id="KW-0472">Membrane</keyword>
<evidence type="ECO:0000259" key="6">
    <source>
        <dbReference type="Pfam" id="PF12698"/>
    </source>
</evidence>
<dbReference type="RefSeq" id="WP_102167509.1">
    <property type="nucleotide sequence ID" value="NZ_CP136964.1"/>
</dbReference>
<dbReference type="AlphaFoldDB" id="A0AAF0YJD5"/>
<evidence type="ECO:0000256" key="3">
    <source>
        <dbReference type="ARBA" id="ARBA00022989"/>
    </source>
</evidence>
<feature type="transmembrane region" description="Helical" evidence="5">
    <location>
        <begin position="266"/>
        <end position="292"/>
    </location>
</feature>